<name>A0A2T5FVR9_9SPHN</name>
<feature type="domain" description="PAS" evidence="8">
    <location>
        <begin position="17"/>
        <end position="90"/>
    </location>
</feature>
<dbReference type="SMART" id="SM00387">
    <property type="entry name" value="HATPase_c"/>
    <property type="match status" value="1"/>
</dbReference>
<keyword evidence="11" id="KW-1185">Reference proteome</keyword>
<evidence type="ECO:0000256" key="1">
    <source>
        <dbReference type="ARBA" id="ARBA00000085"/>
    </source>
</evidence>
<sequence>MTDPAPHSRPGLELLSGDQRFQLLINAVKDYAIYLLDPAGHVCSWNTGAQHFKGYSAKEILGQHFSRFYTEEDRAAGLPERALQIAAREGRFEAEGWRVRKDGSRFWTSVVIDPVITENGELIGFAKVTRDITERRKAQQEIDKAREALAQAQKMEAVGRLTGGVAHDFNNLLTVIRSSVDLLRMPGLSDEKRARYIDAIAETADRATLLTTQLLAFTRRQPLRPELFDVAARIRGLEHIISTTIGSTIKMEVDVADDIGWVEADPTQFDTAILNMVINARDAMPGGGELKIRARNADGVPDVRSHAPAKGAFLAVSVEDDGIGMDAETLKRIFEPFFTTKEINKGTGLGLSQVYGFAKQSGGEIDAASHLGKGTTFTLYLPRSSKQGAASSSAESQSPIAEPGQPASASILLVEDNGMVGQFAFGLLTELGQSVTWATSAQDALEILDARRQEFNLVFSDVVMPGLNGIDLGLEIRRRWPDLPVVLTSGYSHVIAREGSHGFELLQKPYSLEGLLAVLLGRLSEKRDRTA</sequence>
<dbReference type="SMART" id="SM00448">
    <property type="entry name" value="REC"/>
    <property type="match status" value="1"/>
</dbReference>
<evidence type="ECO:0000313" key="11">
    <source>
        <dbReference type="Proteomes" id="UP000244162"/>
    </source>
</evidence>
<dbReference type="InterPro" id="IPR004358">
    <property type="entry name" value="Sig_transdc_His_kin-like_C"/>
</dbReference>
<evidence type="ECO:0000259" key="7">
    <source>
        <dbReference type="PROSITE" id="PS50110"/>
    </source>
</evidence>
<dbReference type="SUPFAM" id="SSF47384">
    <property type="entry name" value="Homodimeric domain of signal transducing histidine kinase"/>
    <property type="match status" value="1"/>
</dbReference>
<dbReference type="PROSITE" id="PS50113">
    <property type="entry name" value="PAC"/>
    <property type="match status" value="1"/>
</dbReference>
<evidence type="ECO:0000259" key="6">
    <source>
        <dbReference type="PROSITE" id="PS50109"/>
    </source>
</evidence>
<dbReference type="Gene3D" id="3.40.50.2300">
    <property type="match status" value="1"/>
</dbReference>
<dbReference type="InterPro" id="IPR000700">
    <property type="entry name" value="PAS-assoc_C"/>
</dbReference>
<proteinExistence type="predicted"/>
<accession>A0A2T5FVR9</accession>
<dbReference type="PROSITE" id="PS50110">
    <property type="entry name" value="RESPONSE_REGULATORY"/>
    <property type="match status" value="1"/>
</dbReference>
<dbReference type="EC" id="2.7.13.3" evidence="2"/>
<dbReference type="CDD" id="cd00130">
    <property type="entry name" value="PAS"/>
    <property type="match status" value="1"/>
</dbReference>
<dbReference type="InterPro" id="IPR035965">
    <property type="entry name" value="PAS-like_dom_sf"/>
</dbReference>
<dbReference type="NCBIfam" id="TIGR00229">
    <property type="entry name" value="sensory_box"/>
    <property type="match status" value="1"/>
</dbReference>
<keyword evidence="5" id="KW-0175">Coiled coil</keyword>
<evidence type="ECO:0000259" key="9">
    <source>
        <dbReference type="PROSITE" id="PS50113"/>
    </source>
</evidence>
<evidence type="ECO:0000313" key="10">
    <source>
        <dbReference type="EMBL" id="PTQ09876.1"/>
    </source>
</evidence>
<dbReference type="InterPro" id="IPR036890">
    <property type="entry name" value="HATPase_C_sf"/>
</dbReference>
<evidence type="ECO:0000256" key="2">
    <source>
        <dbReference type="ARBA" id="ARBA00012438"/>
    </source>
</evidence>
<dbReference type="EMBL" id="NWBU01000010">
    <property type="protein sequence ID" value="PTQ09876.1"/>
    <property type="molecule type" value="Genomic_DNA"/>
</dbReference>
<feature type="coiled-coil region" evidence="5">
    <location>
        <begin position="128"/>
        <end position="155"/>
    </location>
</feature>
<evidence type="ECO:0000256" key="5">
    <source>
        <dbReference type="SAM" id="Coils"/>
    </source>
</evidence>
<dbReference type="Gene3D" id="3.30.565.10">
    <property type="entry name" value="Histidine kinase-like ATPase, C-terminal domain"/>
    <property type="match status" value="1"/>
</dbReference>
<dbReference type="PROSITE" id="PS50112">
    <property type="entry name" value="PAS"/>
    <property type="match status" value="1"/>
</dbReference>
<dbReference type="Proteomes" id="UP000244162">
    <property type="component" value="Unassembled WGS sequence"/>
</dbReference>
<evidence type="ECO:0000259" key="8">
    <source>
        <dbReference type="PROSITE" id="PS50112"/>
    </source>
</evidence>
<keyword evidence="10" id="KW-0808">Transferase</keyword>
<dbReference type="InterPro" id="IPR005467">
    <property type="entry name" value="His_kinase_dom"/>
</dbReference>
<feature type="modified residue" description="4-aspartylphosphate" evidence="4">
    <location>
        <position position="461"/>
    </location>
</feature>
<comment type="caution">
    <text evidence="10">The sequence shown here is derived from an EMBL/GenBank/DDBJ whole genome shotgun (WGS) entry which is preliminary data.</text>
</comment>
<dbReference type="SUPFAM" id="SSF55785">
    <property type="entry name" value="PYP-like sensor domain (PAS domain)"/>
    <property type="match status" value="1"/>
</dbReference>
<dbReference type="PRINTS" id="PR00344">
    <property type="entry name" value="BCTRLSENSOR"/>
</dbReference>
<dbReference type="AlphaFoldDB" id="A0A2T5FVR9"/>
<keyword evidence="3 4" id="KW-0597">Phosphoprotein</keyword>
<organism evidence="10 11">
    <name type="scientific">Sphingomonas oleivorans</name>
    <dbReference type="NCBI Taxonomy" id="1735121"/>
    <lineage>
        <taxon>Bacteria</taxon>
        <taxon>Pseudomonadati</taxon>
        <taxon>Pseudomonadota</taxon>
        <taxon>Alphaproteobacteria</taxon>
        <taxon>Sphingomonadales</taxon>
        <taxon>Sphingomonadaceae</taxon>
        <taxon>Sphingomonas</taxon>
    </lineage>
</organism>
<dbReference type="RefSeq" id="WP_107968229.1">
    <property type="nucleotide sequence ID" value="NZ_NWBU01000010.1"/>
</dbReference>
<dbReference type="SUPFAM" id="SSF52172">
    <property type="entry name" value="CheY-like"/>
    <property type="match status" value="1"/>
</dbReference>
<dbReference type="InterPro" id="IPR036097">
    <property type="entry name" value="HisK_dim/P_sf"/>
</dbReference>
<dbReference type="SUPFAM" id="SSF55874">
    <property type="entry name" value="ATPase domain of HSP90 chaperone/DNA topoisomerase II/histidine kinase"/>
    <property type="match status" value="1"/>
</dbReference>
<feature type="domain" description="Response regulatory" evidence="7">
    <location>
        <begin position="410"/>
        <end position="523"/>
    </location>
</feature>
<dbReference type="InterPro" id="IPR003661">
    <property type="entry name" value="HisK_dim/P_dom"/>
</dbReference>
<evidence type="ECO:0000256" key="4">
    <source>
        <dbReference type="PROSITE-ProRule" id="PRU00169"/>
    </source>
</evidence>
<dbReference type="PROSITE" id="PS50109">
    <property type="entry name" value="HIS_KIN"/>
    <property type="match status" value="1"/>
</dbReference>
<dbReference type="CDD" id="cd00082">
    <property type="entry name" value="HisKA"/>
    <property type="match status" value="1"/>
</dbReference>
<dbReference type="PANTHER" id="PTHR43065:SF49">
    <property type="entry name" value="HISTIDINE KINASE"/>
    <property type="match status" value="1"/>
</dbReference>
<keyword evidence="10" id="KW-0418">Kinase</keyword>
<dbReference type="InterPro" id="IPR003594">
    <property type="entry name" value="HATPase_dom"/>
</dbReference>
<dbReference type="Gene3D" id="3.30.450.20">
    <property type="entry name" value="PAS domain"/>
    <property type="match status" value="1"/>
</dbReference>
<comment type="catalytic activity">
    <reaction evidence="1">
        <text>ATP + protein L-histidine = ADP + protein N-phospho-L-histidine.</text>
        <dbReference type="EC" id="2.7.13.3"/>
    </reaction>
</comment>
<reference evidence="10 11" key="1">
    <citation type="submission" date="2017-09" db="EMBL/GenBank/DDBJ databases">
        <title>Sphingomonas panjinensis sp.nov., isolated from oil-contaminated soil.</title>
        <authorList>
            <person name="Wang L."/>
            <person name="Chen L."/>
        </authorList>
    </citation>
    <scope>NUCLEOTIDE SEQUENCE [LARGE SCALE GENOMIC DNA]</scope>
    <source>
        <strain evidence="10 11">FW-11</strain>
    </source>
</reference>
<dbReference type="Gene3D" id="1.10.287.130">
    <property type="match status" value="1"/>
</dbReference>
<dbReference type="Pfam" id="PF02518">
    <property type="entry name" value="HATPase_c"/>
    <property type="match status" value="1"/>
</dbReference>
<dbReference type="SMART" id="SM00388">
    <property type="entry name" value="HisKA"/>
    <property type="match status" value="1"/>
</dbReference>
<feature type="domain" description="PAC" evidence="9">
    <location>
        <begin position="92"/>
        <end position="144"/>
    </location>
</feature>
<dbReference type="GO" id="GO:0000155">
    <property type="term" value="F:phosphorelay sensor kinase activity"/>
    <property type="evidence" value="ECO:0007669"/>
    <property type="project" value="InterPro"/>
</dbReference>
<dbReference type="PANTHER" id="PTHR43065">
    <property type="entry name" value="SENSOR HISTIDINE KINASE"/>
    <property type="match status" value="1"/>
</dbReference>
<gene>
    <name evidence="10" type="ORF">CLG96_11975</name>
</gene>
<dbReference type="OrthoDB" id="9796100at2"/>
<dbReference type="InterPro" id="IPR011006">
    <property type="entry name" value="CheY-like_superfamily"/>
</dbReference>
<dbReference type="Pfam" id="PF00512">
    <property type="entry name" value="HisKA"/>
    <property type="match status" value="1"/>
</dbReference>
<protein>
    <recommendedName>
        <fullName evidence="2">histidine kinase</fullName>
        <ecNumber evidence="2">2.7.13.3</ecNumber>
    </recommendedName>
</protein>
<evidence type="ECO:0000256" key="3">
    <source>
        <dbReference type="ARBA" id="ARBA00022553"/>
    </source>
</evidence>
<feature type="domain" description="Histidine kinase" evidence="6">
    <location>
        <begin position="164"/>
        <end position="385"/>
    </location>
</feature>
<dbReference type="Pfam" id="PF13426">
    <property type="entry name" value="PAS_9"/>
    <property type="match status" value="1"/>
</dbReference>
<dbReference type="InterPro" id="IPR000014">
    <property type="entry name" value="PAS"/>
</dbReference>
<dbReference type="InterPro" id="IPR001789">
    <property type="entry name" value="Sig_transdc_resp-reg_receiver"/>
</dbReference>
<dbReference type="Pfam" id="PF00072">
    <property type="entry name" value="Response_reg"/>
    <property type="match status" value="1"/>
</dbReference>